<dbReference type="Pfam" id="PF00651">
    <property type="entry name" value="BTB"/>
    <property type="match status" value="1"/>
</dbReference>
<name>N1PKJ2_DOTSN</name>
<dbReference type="SUPFAM" id="SSF54695">
    <property type="entry name" value="POZ domain"/>
    <property type="match status" value="1"/>
</dbReference>
<dbReference type="AlphaFoldDB" id="N1PKJ2"/>
<dbReference type="Gene3D" id="3.30.710.10">
    <property type="entry name" value="Potassium Channel Kv1.1, Chain A"/>
    <property type="match status" value="1"/>
</dbReference>
<feature type="domain" description="BTB" evidence="1">
    <location>
        <begin position="12"/>
        <end position="109"/>
    </location>
</feature>
<evidence type="ECO:0000313" key="3">
    <source>
        <dbReference type="Proteomes" id="UP000016933"/>
    </source>
</evidence>
<dbReference type="InterPro" id="IPR000210">
    <property type="entry name" value="BTB/POZ_dom"/>
</dbReference>
<reference evidence="2 3" key="2">
    <citation type="journal article" date="2012" name="PLoS Pathog.">
        <title>Diverse lifestyles and strategies of plant pathogenesis encoded in the genomes of eighteen Dothideomycetes fungi.</title>
        <authorList>
            <person name="Ohm R.A."/>
            <person name="Feau N."/>
            <person name="Henrissat B."/>
            <person name="Schoch C.L."/>
            <person name="Horwitz B.A."/>
            <person name="Barry K.W."/>
            <person name="Condon B.J."/>
            <person name="Copeland A.C."/>
            <person name="Dhillon B."/>
            <person name="Glaser F."/>
            <person name="Hesse C.N."/>
            <person name="Kosti I."/>
            <person name="LaButti K."/>
            <person name="Lindquist E.A."/>
            <person name="Lucas S."/>
            <person name="Salamov A.A."/>
            <person name="Bradshaw R.E."/>
            <person name="Ciuffetti L."/>
            <person name="Hamelin R.C."/>
            <person name="Kema G.H.J."/>
            <person name="Lawrence C."/>
            <person name="Scott J.A."/>
            <person name="Spatafora J.W."/>
            <person name="Turgeon B.G."/>
            <person name="de Wit P.J.G.M."/>
            <person name="Zhong S."/>
            <person name="Goodwin S.B."/>
            <person name="Grigoriev I.V."/>
        </authorList>
    </citation>
    <scope>NUCLEOTIDE SEQUENCE [LARGE SCALE GENOMIC DNA]</scope>
    <source>
        <strain evidence="3">NZE10 / CBS 128990</strain>
    </source>
</reference>
<keyword evidence="3" id="KW-1185">Reference proteome</keyword>
<organism evidence="2 3">
    <name type="scientific">Dothistroma septosporum (strain NZE10 / CBS 128990)</name>
    <name type="common">Red band needle blight fungus</name>
    <name type="synonym">Mycosphaerella pini</name>
    <dbReference type="NCBI Taxonomy" id="675120"/>
    <lineage>
        <taxon>Eukaryota</taxon>
        <taxon>Fungi</taxon>
        <taxon>Dikarya</taxon>
        <taxon>Ascomycota</taxon>
        <taxon>Pezizomycotina</taxon>
        <taxon>Dothideomycetes</taxon>
        <taxon>Dothideomycetidae</taxon>
        <taxon>Mycosphaerellales</taxon>
        <taxon>Mycosphaerellaceae</taxon>
        <taxon>Dothistroma</taxon>
    </lineage>
</organism>
<dbReference type="Proteomes" id="UP000016933">
    <property type="component" value="Unassembled WGS sequence"/>
</dbReference>
<protein>
    <recommendedName>
        <fullName evidence="1">BTB domain-containing protein</fullName>
    </recommendedName>
</protein>
<dbReference type="HOGENOM" id="CLU_054243_5_0_1"/>
<accession>N1PKJ2</accession>
<dbReference type="OrthoDB" id="3633414at2759"/>
<proteinExistence type="predicted"/>
<reference evidence="3" key="1">
    <citation type="journal article" date="2012" name="PLoS Genet.">
        <title>The genomes of the fungal plant pathogens Cladosporium fulvum and Dothistroma septosporum reveal adaptation to different hosts and lifestyles but also signatures of common ancestry.</title>
        <authorList>
            <person name="de Wit P.J.G.M."/>
            <person name="van der Burgt A."/>
            <person name="Oekmen B."/>
            <person name="Stergiopoulos I."/>
            <person name="Abd-Elsalam K.A."/>
            <person name="Aerts A.L."/>
            <person name="Bahkali A.H."/>
            <person name="Beenen H.G."/>
            <person name="Chettri P."/>
            <person name="Cox M.P."/>
            <person name="Datema E."/>
            <person name="de Vries R.P."/>
            <person name="Dhillon B."/>
            <person name="Ganley A.R."/>
            <person name="Griffiths S.A."/>
            <person name="Guo Y."/>
            <person name="Hamelin R.C."/>
            <person name="Henrissat B."/>
            <person name="Kabir M.S."/>
            <person name="Jashni M.K."/>
            <person name="Kema G."/>
            <person name="Klaubauf S."/>
            <person name="Lapidus A."/>
            <person name="Levasseur A."/>
            <person name="Lindquist E."/>
            <person name="Mehrabi R."/>
            <person name="Ohm R.A."/>
            <person name="Owen T.J."/>
            <person name="Salamov A."/>
            <person name="Schwelm A."/>
            <person name="Schijlen E."/>
            <person name="Sun H."/>
            <person name="van den Burg H.A."/>
            <person name="van Ham R.C.H.J."/>
            <person name="Zhang S."/>
            <person name="Goodwin S.B."/>
            <person name="Grigoriev I.V."/>
            <person name="Collemare J."/>
            <person name="Bradshaw R.E."/>
        </authorList>
    </citation>
    <scope>NUCLEOTIDE SEQUENCE [LARGE SCALE GENOMIC DNA]</scope>
    <source>
        <strain evidence="3">NZE10 / CBS 128990</strain>
    </source>
</reference>
<gene>
    <name evidence="2" type="ORF">DOTSEDRAFT_135377</name>
</gene>
<sequence>MVDQVDVAPNGDLVLIIRDELALRVYSVILELCSPVFKAMLDPHFAEGQIQGASADPKRIALPEDSAEGMRILCLCLHHQTDTLKQLPSHAVIQELAIVADKYGCMNAVCSVLESWLAQIDTLSWKNPGPVLHTICLFDDAERFQTLTEDLNGGVAYSPSERGLRLRTRRCSVSVVIEPR</sequence>
<evidence type="ECO:0000259" key="1">
    <source>
        <dbReference type="Pfam" id="PF00651"/>
    </source>
</evidence>
<dbReference type="InterPro" id="IPR011333">
    <property type="entry name" value="SKP1/BTB/POZ_sf"/>
</dbReference>
<dbReference type="STRING" id="675120.N1PKJ2"/>
<evidence type="ECO:0000313" key="2">
    <source>
        <dbReference type="EMBL" id="EME41816.1"/>
    </source>
</evidence>
<dbReference type="EMBL" id="KB446542">
    <property type="protein sequence ID" value="EME41816.1"/>
    <property type="molecule type" value="Genomic_DNA"/>
</dbReference>